<comment type="caution">
    <text evidence="1">The sequence shown here is derived from an EMBL/GenBank/DDBJ whole genome shotgun (WGS) entry which is preliminary data.</text>
</comment>
<dbReference type="EMBL" id="BMAU01021412">
    <property type="protein sequence ID" value="GFY33549.1"/>
    <property type="molecule type" value="Genomic_DNA"/>
</dbReference>
<evidence type="ECO:0000313" key="1">
    <source>
        <dbReference type="EMBL" id="GFY33549.1"/>
    </source>
</evidence>
<organism evidence="1 2">
    <name type="scientific">Trichonephila clavipes</name>
    <name type="common">Golden silk orbweaver</name>
    <name type="synonym">Nephila clavipes</name>
    <dbReference type="NCBI Taxonomy" id="2585209"/>
    <lineage>
        <taxon>Eukaryota</taxon>
        <taxon>Metazoa</taxon>
        <taxon>Ecdysozoa</taxon>
        <taxon>Arthropoda</taxon>
        <taxon>Chelicerata</taxon>
        <taxon>Arachnida</taxon>
        <taxon>Araneae</taxon>
        <taxon>Araneomorphae</taxon>
        <taxon>Entelegynae</taxon>
        <taxon>Araneoidea</taxon>
        <taxon>Nephilidae</taxon>
        <taxon>Trichonephila</taxon>
    </lineage>
</organism>
<proteinExistence type="predicted"/>
<name>A0A8X6WET6_TRICX</name>
<evidence type="ECO:0000313" key="2">
    <source>
        <dbReference type="Proteomes" id="UP000887159"/>
    </source>
</evidence>
<accession>A0A8X6WET6</accession>
<keyword evidence="2" id="KW-1185">Reference proteome</keyword>
<protein>
    <submittedName>
        <fullName evidence="1">Uncharacterized protein</fullName>
    </submittedName>
</protein>
<dbReference type="Proteomes" id="UP000887159">
    <property type="component" value="Unassembled WGS sequence"/>
</dbReference>
<reference evidence="1" key="1">
    <citation type="submission" date="2020-08" db="EMBL/GenBank/DDBJ databases">
        <title>Multicomponent nature underlies the extraordinary mechanical properties of spider dragline silk.</title>
        <authorList>
            <person name="Kono N."/>
            <person name="Nakamura H."/>
            <person name="Mori M."/>
            <person name="Yoshida Y."/>
            <person name="Ohtoshi R."/>
            <person name="Malay A.D."/>
            <person name="Moran D.A.P."/>
            <person name="Tomita M."/>
            <person name="Numata K."/>
            <person name="Arakawa K."/>
        </authorList>
    </citation>
    <scope>NUCLEOTIDE SEQUENCE</scope>
</reference>
<dbReference type="AlphaFoldDB" id="A0A8X6WET6"/>
<gene>
    <name evidence="1" type="ORF">TNCV_4538812</name>
</gene>
<sequence length="119" mass="13811">MQAFECHRRFIEGRVSVEDDERSKRSQISRTAKNIEKVSVTDVSTNFKQRRGETKNNCFARSLTDRPLSRTATAGSDVVQSGRPIFDDFFQHLWPYIGNNTANVVFQMVKRLRLIRTDQ</sequence>